<keyword evidence="1" id="KW-1133">Transmembrane helix</keyword>
<dbReference type="EMBL" id="JAGTJR010000008">
    <property type="protein sequence ID" value="KAH7055990.1"/>
    <property type="molecule type" value="Genomic_DNA"/>
</dbReference>
<name>A0ABQ8GKD7_9PEZI</name>
<keyword evidence="1" id="KW-0812">Transmembrane</keyword>
<sequence length="134" mass="14372">MPLLLLPRPTTPARSGWQHACRAQPWLPRRPYQRLHLAPSLRRNRPAAELSIAGASHQPRLAGPSLGCLVSELSATNLTAAAQQLRREAGTMPETQRAALRRMAIWLFGLPAALGAGLAAAGTWVGKTRSSAQA</sequence>
<proteinExistence type="predicted"/>
<dbReference type="Proteomes" id="UP000774617">
    <property type="component" value="Unassembled WGS sequence"/>
</dbReference>
<evidence type="ECO:0000256" key="1">
    <source>
        <dbReference type="SAM" id="Phobius"/>
    </source>
</evidence>
<gene>
    <name evidence="2" type="ORF">B0J12DRAFT_697764</name>
</gene>
<feature type="transmembrane region" description="Helical" evidence="1">
    <location>
        <begin position="104"/>
        <end position="125"/>
    </location>
</feature>
<comment type="caution">
    <text evidence="2">The sequence shown here is derived from an EMBL/GenBank/DDBJ whole genome shotgun (WGS) entry which is preliminary data.</text>
</comment>
<accession>A0ABQ8GKD7</accession>
<protein>
    <submittedName>
        <fullName evidence="2">Uncharacterized protein</fullName>
    </submittedName>
</protein>
<organism evidence="2 3">
    <name type="scientific">Macrophomina phaseolina</name>
    <dbReference type="NCBI Taxonomy" id="35725"/>
    <lineage>
        <taxon>Eukaryota</taxon>
        <taxon>Fungi</taxon>
        <taxon>Dikarya</taxon>
        <taxon>Ascomycota</taxon>
        <taxon>Pezizomycotina</taxon>
        <taxon>Dothideomycetes</taxon>
        <taxon>Dothideomycetes incertae sedis</taxon>
        <taxon>Botryosphaeriales</taxon>
        <taxon>Botryosphaeriaceae</taxon>
        <taxon>Macrophomina</taxon>
    </lineage>
</organism>
<evidence type="ECO:0000313" key="2">
    <source>
        <dbReference type="EMBL" id="KAH7055990.1"/>
    </source>
</evidence>
<evidence type="ECO:0000313" key="3">
    <source>
        <dbReference type="Proteomes" id="UP000774617"/>
    </source>
</evidence>
<keyword evidence="1" id="KW-0472">Membrane</keyword>
<reference evidence="2 3" key="1">
    <citation type="journal article" date="2021" name="Nat. Commun.">
        <title>Genetic determinants of endophytism in the Arabidopsis root mycobiome.</title>
        <authorList>
            <person name="Mesny F."/>
            <person name="Miyauchi S."/>
            <person name="Thiergart T."/>
            <person name="Pickel B."/>
            <person name="Atanasova L."/>
            <person name="Karlsson M."/>
            <person name="Huettel B."/>
            <person name="Barry K.W."/>
            <person name="Haridas S."/>
            <person name="Chen C."/>
            <person name="Bauer D."/>
            <person name="Andreopoulos W."/>
            <person name="Pangilinan J."/>
            <person name="LaButti K."/>
            <person name="Riley R."/>
            <person name="Lipzen A."/>
            <person name="Clum A."/>
            <person name="Drula E."/>
            <person name="Henrissat B."/>
            <person name="Kohler A."/>
            <person name="Grigoriev I.V."/>
            <person name="Martin F.M."/>
            <person name="Hacquard S."/>
        </authorList>
    </citation>
    <scope>NUCLEOTIDE SEQUENCE [LARGE SCALE GENOMIC DNA]</scope>
    <source>
        <strain evidence="2 3">MPI-SDFR-AT-0080</strain>
    </source>
</reference>
<keyword evidence="3" id="KW-1185">Reference proteome</keyword>